<dbReference type="GO" id="GO:0000785">
    <property type="term" value="C:chromatin"/>
    <property type="evidence" value="ECO:0007669"/>
    <property type="project" value="TreeGrafter"/>
</dbReference>
<evidence type="ECO:0000256" key="1">
    <source>
        <dbReference type="ARBA" id="ARBA00004123"/>
    </source>
</evidence>
<dbReference type="EMBL" id="GANP01008221">
    <property type="protein sequence ID" value="JAB76247.1"/>
    <property type="molecule type" value="mRNA"/>
</dbReference>
<dbReference type="AlphaFoldDB" id="V5HLK7"/>
<feature type="region of interest" description="Disordered" evidence="4">
    <location>
        <begin position="83"/>
        <end position="128"/>
    </location>
</feature>
<proteinExistence type="evidence at transcript level"/>
<feature type="compositionally biased region" description="Low complexity" evidence="4">
    <location>
        <begin position="101"/>
        <end position="113"/>
    </location>
</feature>
<comment type="similarity">
    <text evidence="2">Belongs to the akirin family.</text>
</comment>
<name>V5HLK7_IXORI</name>
<dbReference type="GO" id="GO:0045089">
    <property type="term" value="P:positive regulation of innate immune response"/>
    <property type="evidence" value="ECO:0007669"/>
    <property type="project" value="TreeGrafter"/>
</dbReference>
<dbReference type="PANTHER" id="PTHR13293:SF6">
    <property type="entry name" value="AKIRIN-RELATED"/>
    <property type="match status" value="1"/>
</dbReference>
<accession>V5HLK7</accession>
<evidence type="ECO:0000313" key="5">
    <source>
        <dbReference type="EMBL" id="JAB76247.1"/>
    </source>
</evidence>
<dbReference type="InterPro" id="IPR024132">
    <property type="entry name" value="Akirin"/>
</dbReference>
<dbReference type="GO" id="GO:0003712">
    <property type="term" value="F:transcription coregulator activity"/>
    <property type="evidence" value="ECO:0007669"/>
    <property type="project" value="TreeGrafter"/>
</dbReference>
<evidence type="ECO:0000256" key="3">
    <source>
        <dbReference type="ARBA" id="ARBA00023242"/>
    </source>
</evidence>
<dbReference type="GO" id="GO:0005634">
    <property type="term" value="C:nucleus"/>
    <property type="evidence" value="ECO:0007669"/>
    <property type="project" value="UniProtKB-SubCell"/>
</dbReference>
<feature type="compositionally biased region" description="Polar residues" evidence="4">
    <location>
        <begin position="83"/>
        <end position="92"/>
    </location>
</feature>
<dbReference type="CDD" id="cd22240">
    <property type="entry name" value="akirin"/>
    <property type="match status" value="1"/>
</dbReference>
<dbReference type="GO" id="GO:0045944">
    <property type="term" value="P:positive regulation of transcription by RNA polymerase II"/>
    <property type="evidence" value="ECO:0007669"/>
    <property type="project" value="TreeGrafter"/>
</dbReference>
<reference evidence="5" key="1">
    <citation type="journal article" date="2015" name="Sci. Rep.">
        <title>Tissue- and time-dependent transcription in Ixodes ricinus salivary glands and midguts when blood feeding on the vertebrate host.</title>
        <authorList>
            <person name="Kotsyfakis M."/>
            <person name="Schwarz A."/>
            <person name="Erhart J."/>
            <person name="Ribeiro J.M."/>
        </authorList>
    </citation>
    <scope>NUCLEOTIDE SEQUENCE</scope>
    <source>
        <tissue evidence="5">Salivary gland and midgut</tissue>
    </source>
</reference>
<feature type="region of interest" description="Disordered" evidence="4">
    <location>
        <begin position="1"/>
        <end position="56"/>
    </location>
</feature>
<evidence type="ECO:0000256" key="2">
    <source>
        <dbReference type="ARBA" id="ARBA00005625"/>
    </source>
</evidence>
<comment type="subcellular location">
    <subcellularLocation>
        <location evidence="1">Nucleus</location>
    </subcellularLocation>
</comment>
<protein>
    <submittedName>
        <fullName evidence="5">Putative akirin 2</fullName>
    </submittedName>
</protein>
<evidence type="ECO:0000256" key="4">
    <source>
        <dbReference type="SAM" id="MobiDB-lite"/>
    </source>
</evidence>
<dbReference type="PANTHER" id="PTHR13293">
    <property type="entry name" value="AKIRIN-RELATED"/>
    <property type="match status" value="1"/>
</dbReference>
<sequence>MACATLKRTHDWDPLHSPNGRSPKRRRCMPLSVTQAATPPTRAHQINPSPFGEVPPKLTSEEIAANIREEMRRLQRRKQLCFSSPLESGSPSVTPPAAECGPASPTGPSSPGGLAVARAQGTSPSSPFRQVGLICERMMKERESQIRDEYDHVLSAKLAEQYDTFVKFTYDQIQKRFEGATPSYLS</sequence>
<organism evidence="5">
    <name type="scientific">Ixodes ricinus</name>
    <name type="common">Common tick</name>
    <name type="synonym">Acarus ricinus</name>
    <dbReference type="NCBI Taxonomy" id="34613"/>
    <lineage>
        <taxon>Eukaryota</taxon>
        <taxon>Metazoa</taxon>
        <taxon>Ecdysozoa</taxon>
        <taxon>Arthropoda</taxon>
        <taxon>Chelicerata</taxon>
        <taxon>Arachnida</taxon>
        <taxon>Acari</taxon>
        <taxon>Parasitiformes</taxon>
        <taxon>Ixodida</taxon>
        <taxon>Ixodoidea</taxon>
        <taxon>Ixodidae</taxon>
        <taxon>Ixodinae</taxon>
        <taxon>Ixodes</taxon>
    </lineage>
</organism>
<keyword evidence="3" id="KW-0539">Nucleus</keyword>
<feature type="compositionally biased region" description="Polar residues" evidence="4">
    <location>
        <begin position="32"/>
        <end position="48"/>
    </location>
</feature>